<dbReference type="Gene3D" id="3.30.70.250">
    <property type="entry name" value="Malonyl-CoA ACP transacylase, ACP-binding"/>
    <property type="match status" value="1"/>
</dbReference>
<dbReference type="GO" id="GO:0016491">
    <property type="term" value="F:oxidoreductase activity"/>
    <property type="evidence" value="ECO:0007669"/>
    <property type="project" value="UniProtKB-KW"/>
</dbReference>
<dbReference type="Gene3D" id="1.10.1200.10">
    <property type="entry name" value="ACP-like"/>
    <property type="match status" value="1"/>
</dbReference>
<dbReference type="GO" id="GO:0006633">
    <property type="term" value="P:fatty acid biosynthetic process"/>
    <property type="evidence" value="ECO:0007669"/>
    <property type="project" value="InterPro"/>
</dbReference>
<evidence type="ECO:0000313" key="25">
    <source>
        <dbReference type="Proteomes" id="UP000010367"/>
    </source>
</evidence>
<evidence type="ECO:0000256" key="17">
    <source>
        <dbReference type="ARBA" id="ARBA00073623"/>
    </source>
</evidence>
<dbReference type="Gene3D" id="3.40.50.1820">
    <property type="entry name" value="alpha/beta hydrolase"/>
    <property type="match status" value="1"/>
</dbReference>
<dbReference type="InterPro" id="IPR016036">
    <property type="entry name" value="Malonyl_transacylase_ACP-bd"/>
</dbReference>
<keyword evidence="4" id="KW-0597">Phosphoprotein</keyword>
<keyword evidence="10" id="KW-0511">Multifunctional enzyme</keyword>
<evidence type="ECO:0000256" key="8">
    <source>
        <dbReference type="ARBA" id="ARBA00023002"/>
    </source>
</evidence>
<keyword evidence="6" id="KW-0276">Fatty acid metabolism</keyword>
<dbReference type="Pfam" id="PF00975">
    <property type="entry name" value="Thioesterase"/>
    <property type="match status" value="1"/>
</dbReference>
<dbReference type="PANTHER" id="PTHR43775:SF51">
    <property type="entry name" value="INACTIVE PHENOLPHTHIOCEROL SYNTHESIS POLYKETIDE SYNTHASE TYPE I PKS1-RELATED"/>
    <property type="match status" value="1"/>
</dbReference>
<dbReference type="FunFam" id="3.40.47.10:FF:000042">
    <property type="entry name" value="Polyketide synthase Pks13"/>
    <property type="match status" value="1"/>
</dbReference>
<protein>
    <recommendedName>
        <fullName evidence="17">Phenolphthiocerol/phthiocerol polyketide synthase subunit E</fullName>
        <ecNumber evidence="16">2.3.1.292</ecNumber>
    </recommendedName>
    <alternativeName>
        <fullName evidence="19">(Phenol)carboxyphthiodiolenone synthase subunit E</fullName>
    </alternativeName>
    <alternativeName>
        <fullName evidence="20">Beta-ketoacyl-acyl-carrier-protein synthase I</fullName>
    </alternativeName>
    <alternativeName>
        <fullName evidence="18">Phthiocerol synthesis polyketide synthase type I PpsE</fullName>
    </alternativeName>
</protein>
<evidence type="ECO:0000256" key="19">
    <source>
        <dbReference type="ARBA" id="ARBA00078169"/>
    </source>
</evidence>
<comment type="function">
    <text evidence="15">Part of the PpsABCDE complex involved in the biosynthesis of the lipid core common to phthiocerols and phenolphthiocerols by successive additions of malonyl-CoA or methylmalonyl-CoA extender units. PpsA can accept as substrate the activated forms of either icosanoyl (C20), docosanoyl (C22) or lignoceroyl (C24) groups from FadD26, or a (4-hydroxyphenyl)-C17 or (4-hydroxyphenyl)-C19 fatty acyl from FadD29. PpsA initiates the biosynthesis and extends its substrate using a malonyl-CoA extender unit. The PpsB and PpsC proteins add the second and third malonyl-CoA extender units. PpsD adds an (R)-methylmalonyl unit and PpsE adds a second (R)-methylmalonyl unit. The incorporation of the methylmalonyl units results in formation of two branched methyl groups in the elongated product.</text>
</comment>
<dbReference type="SUPFAM" id="SSF53901">
    <property type="entry name" value="Thiolase-like"/>
    <property type="match status" value="1"/>
</dbReference>
<dbReference type="Pfam" id="PF00698">
    <property type="entry name" value="Acyl_transf_1"/>
    <property type="match status" value="1"/>
</dbReference>
<evidence type="ECO:0000256" key="7">
    <source>
        <dbReference type="ARBA" id="ARBA00022857"/>
    </source>
</evidence>
<evidence type="ECO:0000256" key="18">
    <source>
        <dbReference type="ARBA" id="ARBA00075053"/>
    </source>
</evidence>
<dbReference type="InterPro" id="IPR018201">
    <property type="entry name" value="Ketoacyl_synth_AS"/>
</dbReference>
<keyword evidence="5" id="KW-0808">Transferase</keyword>
<dbReference type="RefSeq" id="WP_015146940.1">
    <property type="nucleotide sequence ID" value="NC_019693.1"/>
</dbReference>
<dbReference type="InterPro" id="IPR009081">
    <property type="entry name" value="PP-bd_ACP"/>
</dbReference>
<evidence type="ECO:0000256" key="20">
    <source>
        <dbReference type="ARBA" id="ARBA00084020"/>
    </source>
</evidence>
<comment type="catalytic activity">
    <reaction evidence="11">
        <text>17-(4-hydroxyphenyl)heptadecanoyl-[(phenol)carboxyphthiodiolenone synthase] + 2 (S)-methylmalonyl-CoA + 3 malonyl-CoA + 5 NADPH + 10 H(+) = C35-(phenol)carboxyphthiodiolenone-[(phenol)carboxyphthiodiolenone synthase] + 5 CO2 + 5 NADP(+) + 5 CoA + 2 H2O</text>
        <dbReference type="Rhea" id="RHEA:57756"/>
        <dbReference type="Rhea" id="RHEA-COMP:14272"/>
        <dbReference type="Rhea" id="RHEA-COMP:14989"/>
        <dbReference type="ChEBI" id="CHEBI:15377"/>
        <dbReference type="ChEBI" id="CHEBI:15378"/>
        <dbReference type="ChEBI" id="CHEBI:16526"/>
        <dbReference type="ChEBI" id="CHEBI:57287"/>
        <dbReference type="ChEBI" id="CHEBI:57327"/>
        <dbReference type="ChEBI" id="CHEBI:57384"/>
        <dbReference type="ChEBI" id="CHEBI:57783"/>
        <dbReference type="ChEBI" id="CHEBI:58349"/>
        <dbReference type="ChEBI" id="CHEBI:133300"/>
        <dbReference type="ChEBI" id="CHEBI:142259"/>
        <dbReference type="EC" id="2.3.1.292"/>
    </reaction>
</comment>
<comment type="catalytic activity">
    <reaction evidence="14">
        <text>icosanoyl-[(phenol)carboxyphthiodiolenone synthase] + 2 (S)-methylmalonyl-CoA + 3 malonyl-CoA + 5 NADPH + 10 H(+) = C32-carboxyphthiodiolenone-[(phenol)carboxyphthiodiolenone synthase] + 5 CO2 + 5 NADP(+) + 5 CoA + 2 H2O</text>
        <dbReference type="Rhea" id="RHEA:57748"/>
        <dbReference type="Rhea" id="RHEA-COMP:14985"/>
        <dbReference type="Rhea" id="RHEA-COMP:14986"/>
        <dbReference type="ChEBI" id="CHEBI:15377"/>
        <dbReference type="ChEBI" id="CHEBI:15378"/>
        <dbReference type="ChEBI" id="CHEBI:16526"/>
        <dbReference type="ChEBI" id="CHEBI:57287"/>
        <dbReference type="ChEBI" id="CHEBI:57327"/>
        <dbReference type="ChEBI" id="CHEBI:57384"/>
        <dbReference type="ChEBI" id="CHEBI:57783"/>
        <dbReference type="ChEBI" id="CHEBI:58349"/>
        <dbReference type="ChEBI" id="CHEBI:87848"/>
        <dbReference type="ChEBI" id="CHEBI:142236"/>
        <dbReference type="EC" id="2.3.1.292"/>
    </reaction>
</comment>
<evidence type="ECO:0000256" key="10">
    <source>
        <dbReference type="ARBA" id="ARBA00023268"/>
    </source>
</evidence>
<dbReference type="InterPro" id="IPR050091">
    <property type="entry name" value="PKS_NRPS_Biosynth_Enz"/>
</dbReference>
<dbReference type="PANTHER" id="PTHR43775">
    <property type="entry name" value="FATTY ACID SYNTHASE"/>
    <property type="match status" value="1"/>
</dbReference>
<dbReference type="Gene3D" id="3.30.70.3290">
    <property type="match status" value="1"/>
</dbReference>
<dbReference type="SUPFAM" id="SSF53335">
    <property type="entry name" value="S-adenosyl-L-methionine-dependent methyltransferases"/>
    <property type="match status" value="1"/>
</dbReference>
<dbReference type="InterPro" id="IPR014030">
    <property type="entry name" value="Ketoacyl_synth_N"/>
</dbReference>
<name>K9TCP9_9CYAN</name>
<dbReference type="InterPro" id="IPR029058">
    <property type="entry name" value="AB_hydrolase_fold"/>
</dbReference>
<evidence type="ECO:0000259" key="23">
    <source>
        <dbReference type="PROSITE" id="PS52004"/>
    </source>
</evidence>
<evidence type="ECO:0000256" key="14">
    <source>
        <dbReference type="ARBA" id="ARBA00052745"/>
    </source>
</evidence>
<dbReference type="Proteomes" id="UP000010367">
    <property type="component" value="Chromosome"/>
</dbReference>
<dbReference type="PROSITE" id="PS00606">
    <property type="entry name" value="KS3_1"/>
    <property type="match status" value="1"/>
</dbReference>
<dbReference type="OrthoDB" id="499075at2"/>
<dbReference type="InterPro" id="IPR020806">
    <property type="entry name" value="PKS_PP-bd"/>
</dbReference>
<dbReference type="InterPro" id="IPR020841">
    <property type="entry name" value="PKS_Beta-ketoAc_synthase_dom"/>
</dbReference>
<keyword evidence="25" id="KW-1185">Reference proteome</keyword>
<dbReference type="FunFam" id="1.10.1200.10:FF:000005">
    <property type="entry name" value="Nonribosomal peptide synthetase 1"/>
    <property type="match status" value="1"/>
</dbReference>
<evidence type="ECO:0000256" key="13">
    <source>
        <dbReference type="ARBA" id="ARBA00052119"/>
    </source>
</evidence>
<dbReference type="InterPro" id="IPR016039">
    <property type="entry name" value="Thiolase-like"/>
</dbReference>
<dbReference type="HOGENOM" id="CLU_000022_16_6_3"/>
<dbReference type="Pfam" id="PF00550">
    <property type="entry name" value="PP-binding"/>
    <property type="match status" value="1"/>
</dbReference>
<evidence type="ECO:0000256" key="5">
    <source>
        <dbReference type="ARBA" id="ARBA00022679"/>
    </source>
</evidence>
<accession>K9TCP9</accession>
<evidence type="ECO:0000313" key="24">
    <source>
        <dbReference type="EMBL" id="AFY80290.1"/>
    </source>
</evidence>
<dbReference type="GO" id="GO:0004312">
    <property type="term" value="F:fatty acid synthase activity"/>
    <property type="evidence" value="ECO:0007669"/>
    <property type="project" value="TreeGrafter"/>
</dbReference>
<evidence type="ECO:0000256" key="9">
    <source>
        <dbReference type="ARBA" id="ARBA00023098"/>
    </source>
</evidence>
<dbReference type="InterPro" id="IPR006162">
    <property type="entry name" value="Ppantetheine_attach_site"/>
</dbReference>
<evidence type="ECO:0000256" key="3">
    <source>
        <dbReference type="ARBA" id="ARBA00022450"/>
    </source>
</evidence>
<dbReference type="Gene3D" id="3.40.366.10">
    <property type="entry name" value="Malonyl-Coenzyme A Acyl Carrier Protein, domain 2"/>
    <property type="match status" value="1"/>
</dbReference>
<dbReference type="Gene3D" id="3.40.50.150">
    <property type="entry name" value="Vaccinia Virus protein VP39"/>
    <property type="match status" value="1"/>
</dbReference>
<dbReference type="GO" id="GO:0031177">
    <property type="term" value="F:phosphopantetheine binding"/>
    <property type="evidence" value="ECO:0007669"/>
    <property type="project" value="InterPro"/>
</dbReference>
<dbReference type="CDD" id="cd00833">
    <property type="entry name" value="PKS"/>
    <property type="match status" value="1"/>
</dbReference>
<reference evidence="24 25" key="1">
    <citation type="submission" date="2012-06" db="EMBL/GenBank/DDBJ databases">
        <title>Finished chromosome of genome of Oscillatoria acuminata PCC 6304.</title>
        <authorList>
            <consortium name="US DOE Joint Genome Institute"/>
            <person name="Gugger M."/>
            <person name="Coursin T."/>
            <person name="Rippka R."/>
            <person name="Tandeau De Marsac N."/>
            <person name="Huntemann M."/>
            <person name="Wei C.-L."/>
            <person name="Han J."/>
            <person name="Detter J.C."/>
            <person name="Han C."/>
            <person name="Tapia R."/>
            <person name="Davenport K."/>
            <person name="Daligault H."/>
            <person name="Erkkila T."/>
            <person name="Gu W."/>
            <person name="Munk A.C.C."/>
            <person name="Teshima H."/>
            <person name="Xu Y."/>
            <person name="Chain P."/>
            <person name="Chen A."/>
            <person name="Krypides N."/>
            <person name="Mavromatis K."/>
            <person name="Markowitz V."/>
            <person name="Szeto E."/>
            <person name="Ivanova N."/>
            <person name="Mikhailova N."/>
            <person name="Ovchinnikova G."/>
            <person name="Pagani I."/>
            <person name="Pati A."/>
            <person name="Goodwin L."/>
            <person name="Peters L."/>
            <person name="Pitluck S."/>
            <person name="Woyke T."/>
            <person name="Kerfeld C."/>
        </authorList>
    </citation>
    <scope>NUCLEOTIDE SEQUENCE [LARGE SCALE GENOMIC DNA]</scope>
    <source>
        <strain evidence="24 25">PCC 6304</strain>
    </source>
</reference>
<evidence type="ECO:0000256" key="2">
    <source>
        <dbReference type="ARBA" id="ARBA00001957"/>
    </source>
</evidence>
<dbReference type="Pfam" id="PF22621">
    <property type="entry name" value="CurL-like_PKS_C"/>
    <property type="match status" value="1"/>
</dbReference>
<dbReference type="SUPFAM" id="SSF55048">
    <property type="entry name" value="Probable ACP-binding domain of malonyl-CoA ACP transacylase"/>
    <property type="match status" value="1"/>
</dbReference>
<dbReference type="EC" id="2.3.1.292" evidence="16"/>
<keyword evidence="7" id="KW-0521">NADP</keyword>
<dbReference type="InterPro" id="IPR016035">
    <property type="entry name" value="Acyl_Trfase/lysoPLipase"/>
</dbReference>
<evidence type="ECO:0000256" key="1">
    <source>
        <dbReference type="ARBA" id="ARBA00001937"/>
    </source>
</evidence>
<dbReference type="Pfam" id="PF02801">
    <property type="entry name" value="Ketoacyl-synt_C"/>
    <property type="match status" value="1"/>
</dbReference>
<dbReference type="InterPro" id="IPR013217">
    <property type="entry name" value="Methyltransf_12"/>
</dbReference>
<dbReference type="InterPro" id="IPR014031">
    <property type="entry name" value="Ketoacyl_synth_C"/>
</dbReference>
<keyword evidence="3" id="KW-0596">Phosphopantetheine</keyword>
<dbReference type="InterPro" id="IPR036736">
    <property type="entry name" value="ACP-like_sf"/>
</dbReference>
<feature type="compositionally biased region" description="Polar residues" evidence="21">
    <location>
        <begin position="1284"/>
        <end position="1302"/>
    </location>
</feature>
<comment type="catalytic activity">
    <reaction evidence="13">
        <text>docosanoyl-[(phenol)carboxyphthiodiolenone synthase] + 2 (S)-methylmalonyl-CoA + 3 malonyl-CoA + 5 NADPH + 10 H(+) = C34-carboxyphthiodiolenone-[(phenol)carboxyphthiodiolenone synthase] + 5 CO2 + 5 NADP(+) + 5 CoA + 2 H2O</text>
        <dbReference type="Rhea" id="RHEA:57752"/>
        <dbReference type="Rhea" id="RHEA-COMP:14987"/>
        <dbReference type="Rhea" id="RHEA-COMP:14988"/>
        <dbReference type="ChEBI" id="CHEBI:15377"/>
        <dbReference type="ChEBI" id="CHEBI:15378"/>
        <dbReference type="ChEBI" id="CHEBI:16526"/>
        <dbReference type="ChEBI" id="CHEBI:57287"/>
        <dbReference type="ChEBI" id="CHEBI:57327"/>
        <dbReference type="ChEBI" id="CHEBI:57384"/>
        <dbReference type="ChEBI" id="CHEBI:57783"/>
        <dbReference type="ChEBI" id="CHEBI:58349"/>
        <dbReference type="ChEBI" id="CHEBI:142237"/>
        <dbReference type="ChEBI" id="CHEBI:142238"/>
        <dbReference type="EC" id="2.3.1.292"/>
    </reaction>
</comment>
<dbReference type="SUPFAM" id="SSF52151">
    <property type="entry name" value="FabD/lysophospholipase-like"/>
    <property type="match status" value="1"/>
</dbReference>
<dbReference type="PATRIC" id="fig|56110.3.peg.651"/>
<comment type="catalytic activity">
    <reaction evidence="12">
        <text>19-(4-hydroxyphenyl)nonadecanoyl-[(phenol)carboxyphthiodiolenone synthase] + 2 (S)-methylmalonyl-CoA + 3 malonyl-CoA + 5 NADPH + 10 H(+) = C37-(phenol)carboxyphthiodiolenone-[(phenol)carboxyphthiodiolenone synthase] + 5 CO2 + 5 NADP(+) + 5 CoA + 2 H2O</text>
        <dbReference type="Rhea" id="RHEA:57760"/>
        <dbReference type="Rhea" id="RHEA-COMP:14273"/>
        <dbReference type="Rhea" id="RHEA-COMP:14990"/>
        <dbReference type="ChEBI" id="CHEBI:15377"/>
        <dbReference type="ChEBI" id="CHEBI:15378"/>
        <dbReference type="ChEBI" id="CHEBI:16526"/>
        <dbReference type="ChEBI" id="CHEBI:57287"/>
        <dbReference type="ChEBI" id="CHEBI:57327"/>
        <dbReference type="ChEBI" id="CHEBI:57384"/>
        <dbReference type="ChEBI" id="CHEBI:57783"/>
        <dbReference type="ChEBI" id="CHEBI:58349"/>
        <dbReference type="ChEBI" id="CHEBI:133301"/>
        <dbReference type="ChEBI" id="CHEBI:142260"/>
        <dbReference type="EC" id="2.3.1.292"/>
    </reaction>
</comment>
<dbReference type="Gene3D" id="3.40.47.10">
    <property type="match status" value="1"/>
</dbReference>
<dbReference type="Pfam" id="PF08242">
    <property type="entry name" value="Methyltransf_12"/>
    <property type="match status" value="1"/>
</dbReference>
<evidence type="ECO:0000259" key="22">
    <source>
        <dbReference type="PROSITE" id="PS50075"/>
    </source>
</evidence>
<keyword evidence="9" id="KW-0443">Lipid metabolism</keyword>
<gene>
    <name evidence="24" type="ORF">Oscil6304_0544</name>
</gene>
<sequence>MDNQNSLDSSVPGIAIIGMTGRFPGAKTLEEFWDNLRNGVESIAVLSEEELLASSLAAEQVQHPNYVKAKGVLDDVEWFDASFFGLTPKDAEITDPQHRFFLECAWEALEHSGYNPENYPGLIGVYAGSGGGLKSYLFKNLYLNPQIQTCTSEYQLSIANEKDFLPSKLSYKLKLTGPSVAVQTACSTSLVAVSMACQSLLTYQCDMALAGGVAMTFPQKEGYLYQPGMILSPDGHCRAFDANAKGTVSGNGLGIVVLKRLEEAIADGDFIHAVIRGSAINNDGGLKVGYTAPSIEGQAEAIAQAQAVAEVDPETITYIEAHGTGTPLGDPIEIAALTEVFSRHTDKTGFCAVGSVKTNIGHLDTAAGIAGLIKTVLALKHQQIPPSLHFQQPNPQINFETSPFYVNATLTDWKTNGTPRRAGVSSFGIGGTNAHVILEEAPVRPRQDPGSSGVGLTPHLLLLSAKTPSALNRATANLAAHLRANPEVNLADVAYTLAVGRKAFPYRRRVVAATVEEAIARLEAVDSQPVITPVPDKGDRPVVFLFSGQGTQYIKMAQELYHTQPRFQGEIDRCCQLLQPLIGLDLREILYPPDATVAEATTQLKQTAITQPALFTIEYALAQLWTSWGIQPVAAIGHSIGEYVAACIAGVFSLEDALSLVAKRGQLMQQMPPGSMVAVPLPESELQPFLNSDLSLALINGPGNCVVSGPVEAVQRCQQQLSDRAIECRTLHTSHAFHSPMMEPMLPAFTAAVQQVTLNSPKIPYISNVTGTWITPSQATNPDYWAQHLRQTVRFAEGLATLFKQSDWGLLEVGPGRSLTTLAKRHPNKGKDALILSSLRHPQDEQSDLNLLFTGLGQLWEAGVAVDWEQFYAGQQRDRLPLPTYPFERQRYWIEPENKAQTQVSIPSPGLTPAIWNAMVQAAQSRSQQGLSEFDNPTYLHKKQQLEALCRAYIHRTVHELGAFQQPTEGYTLSQFLEKFEILPQYQQLWARCLNGLVDQGQLQQQGEQFIQLVPYSPESFQALLAQVRDLWADTPDYLQLVECCGDRYAAILTGTEDPLNLLFTGPNAETLQRVYQNSPESHYYVGIMAATLQALVKSWPSDRTLRILEVGGGTGSATMYLLKELPEDRTSYRFTDVGLLFIKQAEQKFKDYPFVEYQRLDLDQDPMTQGYTPESFDLIIASQVIHATRHLSQTLERVRTLLAPGGFLMMWEGTNPRDLSFDVAFPLLQRIEEEELRSLYAFLSLDQWQQALAKHGFVQATAAPLSQSVSEHILIAQTAGLPQSTPVSPHPSSIPMSPNSPRKTDGAILLPRNSLEEAIASVWQQYLGIASISIHNDFFELGGDSLVAVQVLSQLREQFHTELPNHTLLEAPTIAELAEFMAKLSPTPLEPQSALPSCLVNIQSGSGTQPLFLIHPAGGHVYIYRDLVRQLDENLSVYGLQARGLDGKLAPLDEIPAMAEYYLDALRQVQPKGPYRIGGASFGGIVAFEMAQQLQASGERVELLTIFDCAGPEQLPAGFEEDEVQILSYLLGVGGNLSISCDRLRQLEPEDRFRYFLAQGRDSIRLPSDFGLQELQHYLEMFKRNVRAMRRYHLRPYPGRIVFFRASDRDEISPGDPERAWLELATDGVEIYEVPGNHITMNFAPHVKAIADPLTIALQDARSL</sequence>
<dbReference type="KEGG" id="oac:Oscil6304_0544"/>
<dbReference type="SUPFAM" id="SSF47336">
    <property type="entry name" value="ACP-like"/>
    <property type="match status" value="1"/>
</dbReference>
<evidence type="ECO:0000256" key="11">
    <source>
        <dbReference type="ARBA" id="ARBA00050973"/>
    </source>
</evidence>
<dbReference type="STRING" id="56110.Oscil6304_0544"/>
<dbReference type="SMART" id="SM00825">
    <property type="entry name" value="PKS_KS"/>
    <property type="match status" value="1"/>
</dbReference>
<proteinExistence type="predicted"/>
<evidence type="ECO:0000256" key="21">
    <source>
        <dbReference type="SAM" id="MobiDB-lite"/>
    </source>
</evidence>
<dbReference type="GO" id="GO:0034081">
    <property type="term" value="C:polyketide synthase complex"/>
    <property type="evidence" value="ECO:0007669"/>
    <property type="project" value="UniProtKB-ARBA"/>
</dbReference>
<dbReference type="InterPro" id="IPR001227">
    <property type="entry name" value="Ac_transferase_dom_sf"/>
</dbReference>
<dbReference type="SMART" id="SM00823">
    <property type="entry name" value="PKS_PP"/>
    <property type="match status" value="1"/>
</dbReference>
<organism evidence="24 25">
    <name type="scientific">Oscillatoria acuminata PCC 6304</name>
    <dbReference type="NCBI Taxonomy" id="56110"/>
    <lineage>
        <taxon>Bacteria</taxon>
        <taxon>Bacillati</taxon>
        <taxon>Cyanobacteriota</taxon>
        <taxon>Cyanophyceae</taxon>
        <taxon>Oscillatoriophycideae</taxon>
        <taxon>Oscillatoriales</taxon>
        <taxon>Oscillatoriaceae</taxon>
        <taxon>Oscillatoria</taxon>
    </lineage>
</organism>
<dbReference type="Pfam" id="PF00109">
    <property type="entry name" value="ketoacyl-synt"/>
    <property type="match status" value="1"/>
</dbReference>
<evidence type="ECO:0000256" key="15">
    <source>
        <dbReference type="ARBA" id="ARBA00058455"/>
    </source>
</evidence>
<evidence type="ECO:0000256" key="12">
    <source>
        <dbReference type="ARBA" id="ARBA00051971"/>
    </source>
</evidence>
<dbReference type="InParanoid" id="K9TCP9"/>
<comment type="cofactor">
    <cofactor evidence="2">
        <name>pantetheine 4'-phosphate</name>
        <dbReference type="ChEBI" id="CHEBI:47942"/>
    </cofactor>
</comment>
<dbReference type="CDD" id="cd02440">
    <property type="entry name" value="AdoMet_MTases"/>
    <property type="match status" value="1"/>
</dbReference>
<dbReference type="eggNOG" id="COG3321">
    <property type="taxonomic scope" value="Bacteria"/>
</dbReference>
<dbReference type="InterPro" id="IPR001031">
    <property type="entry name" value="Thioesterase"/>
</dbReference>
<dbReference type="PROSITE" id="PS52004">
    <property type="entry name" value="KS3_2"/>
    <property type="match status" value="1"/>
</dbReference>
<dbReference type="InterPro" id="IPR014043">
    <property type="entry name" value="Acyl_transferase_dom"/>
</dbReference>
<comment type="cofactor">
    <cofactor evidence="1">
        <name>NADP(+)</name>
        <dbReference type="ChEBI" id="CHEBI:58349"/>
    </cofactor>
</comment>
<feature type="domain" description="Ketosynthase family 3 (KS3)" evidence="23">
    <location>
        <begin position="11"/>
        <end position="440"/>
    </location>
</feature>
<dbReference type="PROSITE" id="PS50075">
    <property type="entry name" value="CARRIER"/>
    <property type="match status" value="1"/>
</dbReference>
<dbReference type="SUPFAM" id="SSF53474">
    <property type="entry name" value="alpha/beta-Hydrolases"/>
    <property type="match status" value="1"/>
</dbReference>
<dbReference type="InterPro" id="IPR029063">
    <property type="entry name" value="SAM-dependent_MTases_sf"/>
</dbReference>
<dbReference type="GO" id="GO:0004315">
    <property type="term" value="F:3-oxoacyl-[acyl-carrier-protein] synthase activity"/>
    <property type="evidence" value="ECO:0007669"/>
    <property type="project" value="InterPro"/>
</dbReference>
<dbReference type="PROSITE" id="PS00012">
    <property type="entry name" value="PHOSPHOPANTETHEINE"/>
    <property type="match status" value="1"/>
</dbReference>
<feature type="domain" description="Carrier" evidence="22">
    <location>
        <begin position="1311"/>
        <end position="1386"/>
    </location>
</feature>
<dbReference type="EMBL" id="CP003607">
    <property type="protein sequence ID" value="AFY80290.1"/>
    <property type="molecule type" value="Genomic_DNA"/>
</dbReference>
<evidence type="ECO:0000256" key="16">
    <source>
        <dbReference type="ARBA" id="ARBA00066974"/>
    </source>
</evidence>
<evidence type="ECO:0000256" key="6">
    <source>
        <dbReference type="ARBA" id="ARBA00022832"/>
    </source>
</evidence>
<dbReference type="SMART" id="SM00827">
    <property type="entry name" value="PKS_AT"/>
    <property type="match status" value="1"/>
</dbReference>
<feature type="region of interest" description="Disordered" evidence="21">
    <location>
        <begin position="1284"/>
        <end position="1303"/>
    </location>
</feature>
<keyword evidence="8" id="KW-0560">Oxidoreductase</keyword>
<evidence type="ECO:0000256" key="4">
    <source>
        <dbReference type="ARBA" id="ARBA00022553"/>
    </source>
</evidence>